<keyword evidence="2" id="KW-1185">Reference proteome</keyword>
<organism evidence="1 2">
    <name type="scientific">Zingiber officinale</name>
    <name type="common">Ginger</name>
    <name type="synonym">Amomum zingiber</name>
    <dbReference type="NCBI Taxonomy" id="94328"/>
    <lineage>
        <taxon>Eukaryota</taxon>
        <taxon>Viridiplantae</taxon>
        <taxon>Streptophyta</taxon>
        <taxon>Embryophyta</taxon>
        <taxon>Tracheophyta</taxon>
        <taxon>Spermatophyta</taxon>
        <taxon>Magnoliopsida</taxon>
        <taxon>Liliopsida</taxon>
        <taxon>Zingiberales</taxon>
        <taxon>Zingiberaceae</taxon>
        <taxon>Zingiber</taxon>
    </lineage>
</organism>
<evidence type="ECO:0000313" key="2">
    <source>
        <dbReference type="Proteomes" id="UP000734854"/>
    </source>
</evidence>
<protein>
    <submittedName>
        <fullName evidence="1">Uncharacterized protein</fullName>
    </submittedName>
</protein>
<comment type="caution">
    <text evidence="1">The sequence shown here is derived from an EMBL/GenBank/DDBJ whole genome shotgun (WGS) entry which is preliminary data.</text>
</comment>
<reference evidence="1 2" key="1">
    <citation type="submission" date="2020-08" db="EMBL/GenBank/DDBJ databases">
        <title>Plant Genome Project.</title>
        <authorList>
            <person name="Zhang R.-G."/>
        </authorList>
    </citation>
    <scope>NUCLEOTIDE SEQUENCE [LARGE SCALE GENOMIC DNA]</scope>
    <source>
        <tissue evidence="1">Rhizome</tissue>
    </source>
</reference>
<accession>A0A8J5HAZ9</accession>
<evidence type="ECO:0000313" key="1">
    <source>
        <dbReference type="EMBL" id="KAG6523070.1"/>
    </source>
</evidence>
<name>A0A8J5HAZ9_ZINOF</name>
<dbReference type="AlphaFoldDB" id="A0A8J5HAZ9"/>
<proteinExistence type="predicted"/>
<sequence>MNTLQFEKGFIVTCPKCRRSSSSTPGFIRNYALEQVIESLSIRCSHSIHECKEYVPYLEDSFQTMKRNVAICLALALSKNALSMHHMEPWTLNVSSPLASFKGRLKLGKLTPTKMKAIGRPKVNLSPI</sequence>
<dbReference type="Proteomes" id="UP000734854">
    <property type="component" value="Unassembled WGS sequence"/>
</dbReference>
<dbReference type="EMBL" id="JACMSC010000004">
    <property type="protein sequence ID" value="KAG6523070.1"/>
    <property type="molecule type" value="Genomic_DNA"/>
</dbReference>
<gene>
    <name evidence="1" type="ORF">ZIOFF_012923</name>
</gene>